<reference evidence="2 3" key="1">
    <citation type="journal article" date="2011" name="Genome Res.">
        <title>Phylogeny-wide analysis of social amoeba genomes highlights ancient origins for complex intercellular communication.</title>
        <authorList>
            <person name="Heidel A.J."/>
            <person name="Lawal H.M."/>
            <person name="Felder M."/>
            <person name="Schilde C."/>
            <person name="Helps N.R."/>
            <person name="Tunggal B."/>
            <person name="Rivero F."/>
            <person name="John U."/>
            <person name="Schleicher M."/>
            <person name="Eichinger L."/>
            <person name="Platzer M."/>
            <person name="Noegel A.A."/>
            <person name="Schaap P."/>
            <person name="Gloeckner G."/>
        </authorList>
    </citation>
    <scope>NUCLEOTIDE SEQUENCE [LARGE SCALE GENOMIC DNA]</scope>
    <source>
        <strain evidence="3">ATCC 26659 / Pp 5 / PN500</strain>
    </source>
</reference>
<evidence type="ECO:0000313" key="2">
    <source>
        <dbReference type="EMBL" id="EFA79767.1"/>
    </source>
</evidence>
<keyword evidence="3" id="KW-1185">Reference proteome</keyword>
<proteinExistence type="predicted"/>
<sequence>MNNIKVENSEIEFMRMQGNGSCLEDILNVDLYKCEKIETYFDTIQKLINCKCLILSFTTITVSPPLRELTNLQEIYLRGCEMDIGILVSIINDLMTIKTLNHLCIEGIKVLSKGKPIGIREDVILNRLTQISIYNFKILQGREAKRVALTPIVENTNKSALVSPNKKENEDIKKKKVAFEDQPEMIIPKSPERRATKSLALKKPAPKMNSSPVNLIEQINNNNQISPKTTSSPRKELQPPKSITIPKETRLISVPTSSTTTTTTTTNSSNIQPKSPPLTTPKPTRTTSISTQSRPSTVDTTTTTRQTTNSPPSSSPTSRRLTQSSRSGSPTPPSTQARTNNLRSPQQKPTVTEKSDTQ</sequence>
<comment type="caution">
    <text evidence="2">The sequence shown here is derived from an EMBL/GenBank/DDBJ whole genome shotgun (WGS) entry which is preliminary data.</text>
</comment>
<dbReference type="Gene3D" id="3.80.10.10">
    <property type="entry name" value="Ribonuclease Inhibitor"/>
    <property type="match status" value="1"/>
</dbReference>
<dbReference type="InterPro" id="IPR032675">
    <property type="entry name" value="LRR_dom_sf"/>
</dbReference>
<evidence type="ECO:0000256" key="1">
    <source>
        <dbReference type="SAM" id="MobiDB-lite"/>
    </source>
</evidence>
<dbReference type="EMBL" id="ADBJ01000031">
    <property type="protein sequence ID" value="EFA79767.1"/>
    <property type="molecule type" value="Genomic_DNA"/>
</dbReference>
<dbReference type="AlphaFoldDB" id="D3BF53"/>
<dbReference type="InParanoid" id="D3BF53"/>
<dbReference type="RefSeq" id="XP_020431888.1">
    <property type="nucleotide sequence ID" value="XM_020577440.1"/>
</dbReference>
<organism evidence="2 3">
    <name type="scientific">Heterostelium pallidum (strain ATCC 26659 / Pp 5 / PN500)</name>
    <name type="common">Cellular slime mold</name>
    <name type="synonym">Polysphondylium pallidum</name>
    <dbReference type="NCBI Taxonomy" id="670386"/>
    <lineage>
        <taxon>Eukaryota</taxon>
        <taxon>Amoebozoa</taxon>
        <taxon>Evosea</taxon>
        <taxon>Eumycetozoa</taxon>
        <taxon>Dictyostelia</taxon>
        <taxon>Acytosteliales</taxon>
        <taxon>Acytosteliaceae</taxon>
        <taxon>Heterostelium</taxon>
    </lineage>
</organism>
<dbReference type="OMA" id="PIGIRED"/>
<gene>
    <name evidence="2" type="ORF">PPL_06586</name>
</gene>
<protein>
    <submittedName>
        <fullName evidence="2">Uncharacterized protein</fullName>
    </submittedName>
</protein>
<feature type="compositionally biased region" description="Low complexity" evidence="1">
    <location>
        <begin position="256"/>
        <end position="270"/>
    </location>
</feature>
<accession>D3BF53</accession>
<dbReference type="Proteomes" id="UP000001396">
    <property type="component" value="Unassembled WGS sequence"/>
</dbReference>
<feature type="compositionally biased region" description="Low complexity" evidence="1">
    <location>
        <begin position="281"/>
        <end position="329"/>
    </location>
</feature>
<evidence type="ECO:0000313" key="3">
    <source>
        <dbReference type="Proteomes" id="UP000001396"/>
    </source>
</evidence>
<feature type="region of interest" description="Disordered" evidence="1">
    <location>
        <begin position="187"/>
        <end position="358"/>
    </location>
</feature>
<dbReference type="FunCoup" id="D3BF53">
    <property type="interactions" value="1"/>
</dbReference>
<dbReference type="GeneID" id="31362068"/>
<feature type="compositionally biased region" description="Polar residues" evidence="1">
    <location>
        <begin position="336"/>
        <end position="350"/>
    </location>
</feature>
<dbReference type="SUPFAM" id="SSF52058">
    <property type="entry name" value="L domain-like"/>
    <property type="match status" value="1"/>
</dbReference>
<name>D3BF53_HETP5</name>